<reference evidence="2 3" key="1">
    <citation type="journal article" date="2017" name="DNA Res.">
        <title>Complete genome sequence and expression profile of the commercial lytic enzyme producer Lysobacter enzymogenes M497-1.</title>
        <authorList>
            <person name="Takami H."/>
            <person name="Toyoda A."/>
            <person name="Uchiyama I."/>
            <person name="Itoh T."/>
            <person name="Takaki Y."/>
            <person name="Arai W."/>
            <person name="Nishi S."/>
            <person name="Kawai M."/>
            <person name="Shinya K."/>
            <person name="Ikeda H."/>
        </authorList>
    </citation>
    <scope>NUCLEOTIDE SEQUENCE [LARGE SCALE GENOMIC DNA]</scope>
    <source>
        <strain evidence="2 3">M497-1</strain>
    </source>
</reference>
<protein>
    <submittedName>
        <fullName evidence="2">Uncharacterized protein</fullName>
    </submittedName>
</protein>
<name>A0AAU9AN54_LYSEN</name>
<evidence type="ECO:0000313" key="3">
    <source>
        <dbReference type="Proteomes" id="UP000218824"/>
    </source>
</evidence>
<organism evidence="2 3">
    <name type="scientific">Lysobacter enzymogenes</name>
    <dbReference type="NCBI Taxonomy" id="69"/>
    <lineage>
        <taxon>Bacteria</taxon>
        <taxon>Pseudomonadati</taxon>
        <taxon>Pseudomonadota</taxon>
        <taxon>Gammaproteobacteria</taxon>
        <taxon>Lysobacterales</taxon>
        <taxon>Lysobacteraceae</taxon>
        <taxon>Lysobacter</taxon>
    </lineage>
</organism>
<accession>A0AAU9AN54</accession>
<gene>
    <name evidence="2" type="ORF">LEN_4833</name>
</gene>
<dbReference type="KEGG" id="lem:LEN_4833"/>
<dbReference type="RefSeq" id="WP_145960221.1">
    <property type="nucleotide sequence ID" value="NZ_AP014940.1"/>
</dbReference>
<evidence type="ECO:0000313" key="2">
    <source>
        <dbReference type="EMBL" id="BAW00321.1"/>
    </source>
</evidence>
<keyword evidence="1" id="KW-0732">Signal</keyword>
<feature type="chain" id="PRO_5043784456" evidence="1">
    <location>
        <begin position="27"/>
        <end position="303"/>
    </location>
</feature>
<dbReference type="GeneID" id="83066604"/>
<dbReference type="Proteomes" id="UP000218824">
    <property type="component" value="Chromosome"/>
</dbReference>
<sequence length="303" mass="32604">MGPSMKFPRITAIVAAVAVCAGLALAYAARPDSYGADAASDPTVTSLPRRQAGVADLTEYPWQVQLATRADGNALALLQADAIGQVRLDFSDRSMRFSGGANTLSMDYRIDGARIVSAHGDAGFAMTLAGTSQERPLAMDDLLSAHLRPPFDYWLEGSGAGQRLYLTGADGTRFVLQTRDAAYGAKGEDVSLEAEAGLRACTTGCSPNLPRPDCLSVRKLRWVKYMPQPASDWFLLPRHAFDGRRPEGQRRQLLSTRHYPSLTGKSCSLGIYVIATATDFDQLPRVEAQGNTISATVPPPAQR</sequence>
<dbReference type="AlphaFoldDB" id="A0AAU9AN54"/>
<feature type="signal peptide" evidence="1">
    <location>
        <begin position="1"/>
        <end position="26"/>
    </location>
</feature>
<evidence type="ECO:0000256" key="1">
    <source>
        <dbReference type="SAM" id="SignalP"/>
    </source>
</evidence>
<proteinExistence type="predicted"/>
<dbReference type="Gene3D" id="2.40.128.270">
    <property type="match status" value="1"/>
</dbReference>
<dbReference type="InterPro" id="IPR038670">
    <property type="entry name" value="HslJ-like_sf"/>
</dbReference>
<dbReference type="EMBL" id="AP014940">
    <property type="protein sequence ID" value="BAW00321.1"/>
    <property type="molecule type" value="Genomic_DNA"/>
</dbReference>